<comment type="caution">
    <text evidence="3">The sequence shown here is derived from an EMBL/GenBank/DDBJ whole genome shotgun (WGS) entry which is preliminary data.</text>
</comment>
<proteinExistence type="predicted"/>
<name>A0A9N8HK51_9STRA</name>
<accession>A0A9N8HK51</accession>
<keyword evidence="4" id="KW-1185">Reference proteome</keyword>
<keyword evidence="1" id="KW-0732">Signal</keyword>
<protein>
    <submittedName>
        <fullName evidence="3">3-beta hydroxysteroid dehydrogenase/isomerase family</fullName>
    </submittedName>
</protein>
<feature type="signal peptide" evidence="1">
    <location>
        <begin position="1"/>
        <end position="19"/>
    </location>
</feature>
<dbReference type="SUPFAM" id="SSF51735">
    <property type="entry name" value="NAD(P)-binding Rossmann-fold domains"/>
    <property type="match status" value="1"/>
</dbReference>
<dbReference type="OrthoDB" id="419598at2759"/>
<feature type="domain" description="NAD(P)-binding" evidence="2">
    <location>
        <begin position="31"/>
        <end position="204"/>
    </location>
</feature>
<dbReference type="Pfam" id="PF13460">
    <property type="entry name" value="NAD_binding_10"/>
    <property type="match status" value="1"/>
</dbReference>
<dbReference type="PANTHER" id="PTHR15020">
    <property type="entry name" value="FLAVIN REDUCTASE-RELATED"/>
    <property type="match status" value="1"/>
</dbReference>
<gene>
    <name evidence="3" type="ORF">SEMRO_593_G172280.1</name>
</gene>
<dbReference type="Gene3D" id="3.40.50.720">
    <property type="entry name" value="NAD(P)-binding Rossmann-like Domain"/>
    <property type="match status" value="1"/>
</dbReference>
<evidence type="ECO:0000256" key="1">
    <source>
        <dbReference type="SAM" id="SignalP"/>
    </source>
</evidence>
<sequence>MSSFICSLVLLLLAPLASCHGHHGGTVLVLGATGRTGSLLYKDLKKTSRHEVRALIRSTDKARDILGCDKCDESEGIYLGDITNVTSMIPAFEHVQTVAIATGLSGRGSPTQEVIRSIEFDGIQNAVKALAQETNIQAYGGVSNLRVVLCSSRGTTTPSSGVFGDILFYKLNAEVFLGSIGMTTSIVKPCGLSTQAGQNRTLKDREPKIYPALLSLPNGNGSNKMTRGSIRITTITIQRKADVPCKN</sequence>
<reference evidence="3" key="1">
    <citation type="submission" date="2020-06" db="EMBL/GenBank/DDBJ databases">
        <authorList>
            <consortium name="Plant Systems Biology data submission"/>
        </authorList>
    </citation>
    <scope>NUCLEOTIDE SEQUENCE</scope>
    <source>
        <strain evidence="3">D6</strain>
    </source>
</reference>
<dbReference type="AlphaFoldDB" id="A0A9N8HK51"/>
<evidence type="ECO:0000313" key="4">
    <source>
        <dbReference type="Proteomes" id="UP001153069"/>
    </source>
</evidence>
<evidence type="ECO:0000259" key="2">
    <source>
        <dbReference type="Pfam" id="PF13460"/>
    </source>
</evidence>
<evidence type="ECO:0000313" key="3">
    <source>
        <dbReference type="EMBL" id="CAB9513463.1"/>
    </source>
</evidence>
<organism evidence="3 4">
    <name type="scientific">Seminavis robusta</name>
    <dbReference type="NCBI Taxonomy" id="568900"/>
    <lineage>
        <taxon>Eukaryota</taxon>
        <taxon>Sar</taxon>
        <taxon>Stramenopiles</taxon>
        <taxon>Ochrophyta</taxon>
        <taxon>Bacillariophyta</taxon>
        <taxon>Bacillariophyceae</taxon>
        <taxon>Bacillariophycidae</taxon>
        <taxon>Naviculales</taxon>
        <taxon>Naviculaceae</taxon>
        <taxon>Seminavis</taxon>
    </lineage>
</organism>
<dbReference type="Proteomes" id="UP001153069">
    <property type="component" value="Unassembled WGS sequence"/>
</dbReference>
<dbReference type="InterPro" id="IPR016040">
    <property type="entry name" value="NAD(P)-bd_dom"/>
</dbReference>
<dbReference type="InterPro" id="IPR036291">
    <property type="entry name" value="NAD(P)-bd_dom_sf"/>
</dbReference>
<feature type="chain" id="PRO_5040201706" evidence="1">
    <location>
        <begin position="20"/>
        <end position="247"/>
    </location>
</feature>
<dbReference type="PANTHER" id="PTHR15020:SF50">
    <property type="entry name" value="UPF0659 PROTEIN YMR090W"/>
    <property type="match status" value="1"/>
</dbReference>
<dbReference type="EMBL" id="CAICTM010000592">
    <property type="protein sequence ID" value="CAB9513463.1"/>
    <property type="molecule type" value="Genomic_DNA"/>
</dbReference>